<dbReference type="Proteomes" id="UP001146120">
    <property type="component" value="Unassembled WGS sequence"/>
</dbReference>
<dbReference type="PANTHER" id="PTHR42663:SF6">
    <property type="entry name" value="HYDROLASE C777.06C-RELATED"/>
    <property type="match status" value="1"/>
</dbReference>
<proteinExistence type="predicted"/>
<dbReference type="InterPro" id="IPR001279">
    <property type="entry name" value="Metallo-B-lactamas"/>
</dbReference>
<gene>
    <name evidence="2" type="ORF">N0F65_009354</name>
</gene>
<dbReference type="SUPFAM" id="SSF56281">
    <property type="entry name" value="Metallo-hydrolase/oxidoreductase"/>
    <property type="match status" value="1"/>
</dbReference>
<reference evidence="2" key="2">
    <citation type="journal article" date="2023" name="Microbiol Resour">
        <title>Decontamination and Annotation of the Draft Genome Sequence of the Oomycete Lagenidium giganteum ARSEF 373.</title>
        <authorList>
            <person name="Morgan W.R."/>
            <person name="Tartar A."/>
        </authorList>
    </citation>
    <scope>NUCLEOTIDE SEQUENCE</scope>
    <source>
        <strain evidence="2">ARSEF 373</strain>
    </source>
</reference>
<keyword evidence="3" id="KW-1185">Reference proteome</keyword>
<dbReference type="AlphaFoldDB" id="A0AAV2ZF13"/>
<accession>A0AAV2ZF13</accession>
<dbReference type="EMBL" id="DAKRPA010000012">
    <property type="protein sequence ID" value="DBA04007.1"/>
    <property type="molecule type" value="Genomic_DNA"/>
</dbReference>
<organism evidence="2 3">
    <name type="scientific">Lagenidium giganteum</name>
    <dbReference type="NCBI Taxonomy" id="4803"/>
    <lineage>
        <taxon>Eukaryota</taxon>
        <taxon>Sar</taxon>
        <taxon>Stramenopiles</taxon>
        <taxon>Oomycota</taxon>
        <taxon>Peronosporomycetes</taxon>
        <taxon>Pythiales</taxon>
        <taxon>Pythiaceae</taxon>
    </lineage>
</organism>
<dbReference type="InterPro" id="IPR036866">
    <property type="entry name" value="RibonucZ/Hydroxyglut_hydro"/>
</dbReference>
<reference evidence="2" key="1">
    <citation type="submission" date="2022-11" db="EMBL/GenBank/DDBJ databases">
        <authorList>
            <person name="Morgan W.R."/>
            <person name="Tartar A."/>
        </authorList>
    </citation>
    <scope>NUCLEOTIDE SEQUENCE</scope>
    <source>
        <strain evidence="2">ARSEF 373</strain>
    </source>
</reference>
<evidence type="ECO:0000313" key="3">
    <source>
        <dbReference type="Proteomes" id="UP001146120"/>
    </source>
</evidence>
<evidence type="ECO:0000313" key="2">
    <source>
        <dbReference type="EMBL" id="DBA04007.1"/>
    </source>
</evidence>
<sequence>MEVVVLGCGPSSSVPSIRCLLTRSCHICTEAHENPHSKNRRLNPSILVKLVDANKSILIDCGKTFRESVLRVFPQINVDAVDAIVLTHGHADACLGLDDLREVQPYEERFDPVTNESLKVPPAALVVHCCPNTKKDVEEKFAYLIEKPAPPAPSGAPVAFRWIAQLRLQVFEAFASFGVCNDRIKFTPLPVIHGADYTSFGFEFGAEFGARFVYISDVSEVTDVTRAYLTDASRPAIDVLLIDALYVEKYHSTHMNLQAVLQEIRIIRPKRTVLTGMSHDFDYYKTNVELQQYEAQEGLVVEMAFDGMRMAFPSADTTA</sequence>
<protein>
    <recommendedName>
        <fullName evidence="1">Metallo-beta-lactamase domain-containing protein</fullName>
    </recommendedName>
</protein>
<evidence type="ECO:0000259" key="1">
    <source>
        <dbReference type="Pfam" id="PF12706"/>
    </source>
</evidence>
<dbReference type="Gene3D" id="3.60.15.10">
    <property type="entry name" value="Ribonuclease Z/Hydroxyacylglutathione hydrolase-like"/>
    <property type="match status" value="1"/>
</dbReference>
<name>A0AAV2ZF13_9STRA</name>
<dbReference type="PANTHER" id="PTHR42663">
    <property type="entry name" value="HYDROLASE C777.06C-RELATED-RELATED"/>
    <property type="match status" value="1"/>
</dbReference>
<feature type="domain" description="Metallo-beta-lactamase" evidence="1">
    <location>
        <begin position="57"/>
        <end position="276"/>
    </location>
</feature>
<comment type="caution">
    <text evidence="2">The sequence shown here is derived from an EMBL/GenBank/DDBJ whole genome shotgun (WGS) entry which is preliminary data.</text>
</comment>
<dbReference type="CDD" id="cd16279">
    <property type="entry name" value="metallo-hydrolase-like_MBL-fold"/>
    <property type="match status" value="1"/>
</dbReference>
<dbReference type="Pfam" id="PF12706">
    <property type="entry name" value="Lactamase_B_2"/>
    <property type="match status" value="1"/>
</dbReference>